<sequence length="275" mass="31583">MFKLYDLNLREIPFPDGVMPLDIFVGSISKTRETETIPGRNGVMNYGFNYDSRPVRITLLAEGNDRIDYRLIRNAVFEVFDLHDVFYIEETDVPSRVLKVTIDESYQPDRLTRDDASFDINLRTLDSVFWESKYTTLELHDSGYSATAEKYGLVDNIDDEKVNYRFTESNFTVYNAGNVTVEPESMMLNIIASAVQSDNNFTIRNKTTGEEVVLKRASAGHAFRIHGMVISLGGITNIFRDTNRSFISLMPGDNQFEILNGTFKEINFEFKFLYK</sequence>
<evidence type="ECO:0000259" key="1">
    <source>
        <dbReference type="Pfam" id="PF05709"/>
    </source>
</evidence>
<dbReference type="Pfam" id="PF05709">
    <property type="entry name" value="Sipho_tail"/>
    <property type="match status" value="1"/>
</dbReference>
<dbReference type="Proteomes" id="UP000242700">
    <property type="component" value="Unassembled WGS sequence"/>
</dbReference>
<name>A0A1G9BX02_9STAP</name>
<accession>A0A1G9BX02</accession>
<evidence type="ECO:0000313" key="2">
    <source>
        <dbReference type="EMBL" id="SDK43714.1"/>
    </source>
</evidence>
<organism evidence="2 3">
    <name type="scientific">Jeotgalicoccus aerolatus</name>
    <dbReference type="NCBI Taxonomy" id="709510"/>
    <lineage>
        <taxon>Bacteria</taxon>
        <taxon>Bacillati</taxon>
        <taxon>Bacillota</taxon>
        <taxon>Bacilli</taxon>
        <taxon>Bacillales</taxon>
        <taxon>Staphylococcaceae</taxon>
        <taxon>Jeotgalicoccus</taxon>
    </lineage>
</organism>
<protein>
    <submittedName>
        <fullName evidence="2">Phage tail protein</fullName>
    </submittedName>
</protein>
<feature type="domain" description="Siphovirus-type tail component RIFT-related" evidence="1">
    <location>
        <begin position="24"/>
        <end position="122"/>
    </location>
</feature>
<dbReference type="AlphaFoldDB" id="A0A1G9BX02"/>
<gene>
    <name evidence="2" type="ORF">SAMN05216187_108130</name>
</gene>
<dbReference type="Gene3D" id="2.40.30.200">
    <property type="match status" value="1"/>
</dbReference>
<dbReference type="RefSeq" id="WP_092598535.1">
    <property type="nucleotide sequence ID" value="NZ_FNFI01000008.1"/>
</dbReference>
<reference evidence="3" key="1">
    <citation type="submission" date="2016-10" db="EMBL/GenBank/DDBJ databases">
        <authorList>
            <person name="Varghese N."/>
            <person name="Submissions S."/>
        </authorList>
    </citation>
    <scope>NUCLEOTIDE SEQUENCE [LARGE SCALE GENOMIC DNA]</scope>
    <source>
        <strain evidence="3">CGMCC 1.8911</strain>
    </source>
</reference>
<dbReference type="EMBL" id="FNFI01000008">
    <property type="protein sequence ID" value="SDK43714.1"/>
    <property type="molecule type" value="Genomic_DNA"/>
</dbReference>
<dbReference type="OrthoDB" id="2194642at2"/>
<dbReference type="InterPro" id="IPR008841">
    <property type="entry name" value="Siphovirus-type_tail_N"/>
</dbReference>
<dbReference type="STRING" id="586411.SAMN05216187_108130"/>
<evidence type="ECO:0000313" key="3">
    <source>
        <dbReference type="Proteomes" id="UP000242700"/>
    </source>
</evidence>
<proteinExistence type="predicted"/>